<dbReference type="InterPro" id="IPR036388">
    <property type="entry name" value="WH-like_DNA-bd_sf"/>
</dbReference>
<organism evidence="6 7">
    <name type="scientific">Teichococcus deserti</name>
    <dbReference type="NCBI Taxonomy" id="1817963"/>
    <lineage>
        <taxon>Bacteria</taxon>
        <taxon>Pseudomonadati</taxon>
        <taxon>Pseudomonadota</taxon>
        <taxon>Alphaproteobacteria</taxon>
        <taxon>Acetobacterales</taxon>
        <taxon>Roseomonadaceae</taxon>
        <taxon>Roseomonas</taxon>
    </lineage>
</organism>
<sequence length="299" mass="34454">MKANTVYKRAHNRCLALLRQRELGKPLGSEAELAQSLAVSRTTVRAVLAALQSSGILAPDGAKRCLLRHPTAEEFFPEPQTEAVADLVERKFLNWVLVGDCRPGQSINASELARQFGTSTTAIREYLTHFRHYGLLERRPNSRWIFKGITRDFAAEIYEIREIFELRSARRFAELPPEALPWTELAEIERQHHALLGEIEARYSDFSQLDERLHRLIHGASCNRFIQDFYQLIAMIFHYHYQWNKADEKERNTVAIHEHLAYIAALRSRDWRAIDSTCRAHLRTARATLLRSIEVGPLG</sequence>
<dbReference type="AlphaFoldDB" id="A0A1V2H2R3"/>
<feature type="domain" description="HTH gntR-type" evidence="4">
    <location>
        <begin position="88"/>
        <end position="146"/>
    </location>
</feature>
<accession>A0A1V2H2R3</accession>
<dbReference type="PRINTS" id="PR00035">
    <property type="entry name" value="HTHGNTR"/>
</dbReference>
<dbReference type="SUPFAM" id="SSF48008">
    <property type="entry name" value="GntR ligand-binding domain-like"/>
    <property type="match status" value="1"/>
</dbReference>
<dbReference type="SUPFAM" id="SSF46785">
    <property type="entry name" value="Winged helix' DNA-binding domain"/>
    <property type="match status" value="2"/>
</dbReference>
<dbReference type="InterPro" id="IPR000524">
    <property type="entry name" value="Tscrpt_reg_HTH_GntR"/>
</dbReference>
<evidence type="ECO:0000313" key="7">
    <source>
        <dbReference type="Proteomes" id="UP000188879"/>
    </source>
</evidence>
<evidence type="ECO:0000313" key="6">
    <source>
        <dbReference type="EMBL" id="ONG51774.1"/>
    </source>
</evidence>
<feature type="domain" description="HTH gntR-type" evidence="4">
    <location>
        <begin position="10"/>
        <end position="67"/>
    </location>
</feature>
<evidence type="ECO:0000256" key="3">
    <source>
        <dbReference type="ARBA" id="ARBA00023163"/>
    </source>
</evidence>
<dbReference type="InterPro" id="IPR011711">
    <property type="entry name" value="GntR_C"/>
</dbReference>
<gene>
    <name evidence="6" type="ORF">BKE38_15505</name>
</gene>
<dbReference type="PANTHER" id="PTHR43537:SF51">
    <property type="entry name" value="HTH-TYPE TRANSCRIPTIONAL REGULATOR LGOR-RELATED"/>
    <property type="match status" value="1"/>
</dbReference>
<protein>
    <submittedName>
        <fullName evidence="6">GntR family transcriptional regulator</fullName>
    </submittedName>
</protein>
<dbReference type="Pfam" id="PF00392">
    <property type="entry name" value="GntR"/>
    <property type="match status" value="1"/>
</dbReference>
<keyword evidence="3" id="KW-0804">Transcription</keyword>
<evidence type="ECO:0000259" key="5">
    <source>
        <dbReference type="SMART" id="SM00895"/>
    </source>
</evidence>
<dbReference type="InterPro" id="IPR008920">
    <property type="entry name" value="TF_FadR/GntR_C"/>
</dbReference>
<evidence type="ECO:0000259" key="4">
    <source>
        <dbReference type="SMART" id="SM00345"/>
    </source>
</evidence>
<evidence type="ECO:0000256" key="1">
    <source>
        <dbReference type="ARBA" id="ARBA00023015"/>
    </source>
</evidence>
<dbReference type="PANTHER" id="PTHR43537">
    <property type="entry name" value="TRANSCRIPTIONAL REGULATOR, GNTR FAMILY"/>
    <property type="match status" value="1"/>
</dbReference>
<dbReference type="Gene3D" id="1.10.10.10">
    <property type="entry name" value="Winged helix-like DNA-binding domain superfamily/Winged helix DNA-binding domain"/>
    <property type="match status" value="2"/>
</dbReference>
<dbReference type="OrthoDB" id="9799812at2"/>
<keyword evidence="2" id="KW-0238">DNA-binding</keyword>
<proteinExistence type="predicted"/>
<dbReference type="Proteomes" id="UP000188879">
    <property type="component" value="Unassembled WGS sequence"/>
</dbReference>
<dbReference type="InterPro" id="IPR036390">
    <property type="entry name" value="WH_DNA-bd_sf"/>
</dbReference>
<dbReference type="GO" id="GO:0003677">
    <property type="term" value="F:DNA binding"/>
    <property type="evidence" value="ECO:0007669"/>
    <property type="project" value="UniProtKB-KW"/>
</dbReference>
<keyword evidence="1" id="KW-0805">Transcription regulation</keyword>
<name>A0A1V2H2R3_9PROT</name>
<dbReference type="RefSeq" id="WP_076958248.1">
    <property type="nucleotide sequence ID" value="NZ_MLCO01000153.1"/>
</dbReference>
<reference evidence="6 7" key="1">
    <citation type="submission" date="2016-10" db="EMBL/GenBank/DDBJ databases">
        <title>Draft Genome sequence of Roseomonas sp. strain M3.</title>
        <authorList>
            <person name="Subhash Y."/>
            <person name="Lee S."/>
        </authorList>
    </citation>
    <scope>NUCLEOTIDE SEQUENCE [LARGE SCALE GENOMIC DNA]</scope>
    <source>
        <strain evidence="6 7">M3</strain>
    </source>
</reference>
<keyword evidence="7" id="KW-1185">Reference proteome</keyword>
<dbReference type="SMART" id="SM00345">
    <property type="entry name" value="HTH_GNTR"/>
    <property type="match status" value="2"/>
</dbReference>
<dbReference type="GO" id="GO:0003700">
    <property type="term" value="F:DNA-binding transcription factor activity"/>
    <property type="evidence" value="ECO:0007669"/>
    <property type="project" value="InterPro"/>
</dbReference>
<dbReference type="Gene3D" id="1.20.120.530">
    <property type="entry name" value="GntR ligand-binding domain-like"/>
    <property type="match status" value="1"/>
</dbReference>
<evidence type="ECO:0000256" key="2">
    <source>
        <dbReference type="ARBA" id="ARBA00023125"/>
    </source>
</evidence>
<dbReference type="EMBL" id="MLCO01000153">
    <property type="protein sequence ID" value="ONG51774.1"/>
    <property type="molecule type" value="Genomic_DNA"/>
</dbReference>
<dbReference type="SMART" id="SM00895">
    <property type="entry name" value="FCD"/>
    <property type="match status" value="1"/>
</dbReference>
<feature type="domain" description="GntR C-terminal" evidence="5">
    <location>
        <begin position="156"/>
        <end position="284"/>
    </location>
</feature>
<comment type="caution">
    <text evidence="6">The sequence shown here is derived from an EMBL/GenBank/DDBJ whole genome shotgun (WGS) entry which is preliminary data.</text>
</comment>
<dbReference type="Pfam" id="PF07729">
    <property type="entry name" value="FCD"/>
    <property type="match status" value="1"/>
</dbReference>